<sequence length="93" mass="10573">MLQDIISRGLDANTPLPEGTLRGVRETKKEIGEGDIPFDEHPAGKSLSQAKRVQKEVGARWKRVKCDSKKLNTDAWPWFAVVAYWFIRDHGPK</sequence>
<gene>
    <name evidence="2" type="ORF">RIF29_39201</name>
</gene>
<evidence type="ECO:0000256" key="1">
    <source>
        <dbReference type="SAM" id="MobiDB-lite"/>
    </source>
</evidence>
<feature type="compositionally biased region" description="Basic and acidic residues" evidence="1">
    <location>
        <begin position="23"/>
        <end position="43"/>
    </location>
</feature>
<feature type="region of interest" description="Disordered" evidence="1">
    <location>
        <begin position="1"/>
        <end position="51"/>
    </location>
</feature>
<keyword evidence="3" id="KW-1185">Reference proteome</keyword>
<proteinExistence type="predicted"/>
<protein>
    <submittedName>
        <fullName evidence="2">Uncharacterized protein</fullName>
    </submittedName>
</protein>
<evidence type="ECO:0000313" key="2">
    <source>
        <dbReference type="EMBL" id="KAK7244380.1"/>
    </source>
</evidence>
<reference evidence="2 3" key="1">
    <citation type="submission" date="2024-01" db="EMBL/GenBank/DDBJ databases">
        <title>The genomes of 5 underutilized Papilionoideae crops provide insights into root nodulation and disease resistanc.</title>
        <authorList>
            <person name="Yuan L."/>
        </authorList>
    </citation>
    <scope>NUCLEOTIDE SEQUENCE [LARGE SCALE GENOMIC DNA]</scope>
    <source>
        <strain evidence="2">ZHUSHIDOU_FW_LH</strain>
        <tissue evidence="2">Leaf</tissue>
    </source>
</reference>
<organism evidence="2 3">
    <name type="scientific">Crotalaria pallida</name>
    <name type="common">Smooth rattlebox</name>
    <name type="synonym">Crotalaria striata</name>
    <dbReference type="NCBI Taxonomy" id="3830"/>
    <lineage>
        <taxon>Eukaryota</taxon>
        <taxon>Viridiplantae</taxon>
        <taxon>Streptophyta</taxon>
        <taxon>Embryophyta</taxon>
        <taxon>Tracheophyta</taxon>
        <taxon>Spermatophyta</taxon>
        <taxon>Magnoliopsida</taxon>
        <taxon>eudicotyledons</taxon>
        <taxon>Gunneridae</taxon>
        <taxon>Pentapetalae</taxon>
        <taxon>rosids</taxon>
        <taxon>fabids</taxon>
        <taxon>Fabales</taxon>
        <taxon>Fabaceae</taxon>
        <taxon>Papilionoideae</taxon>
        <taxon>50 kb inversion clade</taxon>
        <taxon>genistoids sensu lato</taxon>
        <taxon>core genistoids</taxon>
        <taxon>Crotalarieae</taxon>
        <taxon>Crotalaria</taxon>
    </lineage>
</organism>
<accession>A0AAN9HM95</accession>
<dbReference type="EMBL" id="JAYWIO010000008">
    <property type="protein sequence ID" value="KAK7244380.1"/>
    <property type="molecule type" value="Genomic_DNA"/>
</dbReference>
<dbReference type="Proteomes" id="UP001372338">
    <property type="component" value="Unassembled WGS sequence"/>
</dbReference>
<evidence type="ECO:0000313" key="3">
    <source>
        <dbReference type="Proteomes" id="UP001372338"/>
    </source>
</evidence>
<name>A0AAN9HM95_CROPI</name>
<dbReference type="AlphaFoldDB" id="A0AAN9HM95"/>
<comment type="caution">
    <text evidence="2">The sequence shown here is derived from an EMBL/GenBank/DDBJ whole genome shotgun (WGS) entry which is preliminary data.</text>
</comment>